<evidence type="ECO:0000313" key="4">
    <source>
        <dbReference type="Proteomes" id="UP000008810"/>
    </source>
</evidence>
<feature type="compositionally biased region" description="Basic and acidic residues" evidence="1">
    <location>
        <begin position="55"/>
        <end position="71"/>
    </location>
</feature>
<proteinExistence type="predicted"/>
<name>A0A2K2DEI6_BRADI</name>
<evidence type="ECO:0000256" key="1">
    <source>
        <dbReference type="SAM" id="MobiDB-lite"/>
    </source>
</evidence>
<evidence type="ECO:0000313" key="2">
    <source>
        <dbReference type="EMBL" id="PNT72683.1"/>
    </source>
</evidence>
<accession>A0A2K2DEI6</accession>
<gene>
    <name evidence="2" type="ORF">BRADI_2g47846v3</name>
</gene>
<dbReference type="Gramene" id="PNT72683">
    <property type="protein sequence ID" value="PNT72683"/>
    <property type="gene ID" value="BRADI_2g47846v3"/>
</dbReference>
<organism evidence="2">
    <name type="scientific">Brachypodium distachyon</name>
    <name type="common">Purple false brome</name>
    <name type="synonym">Trachynia distachya</name>
    <dbReference type="NCBI Taxonomy" id="15368"/>
    <lineage>
        <taxon>Eukaryota</taxon>
        <taxon>Viridiplantae</taxon>
        <taxon>Streptophyta</taxon>
        <taxon>Embryophyta</taxon>
        <taxon>Tracheophyta</taxon>
        <taxon>Spermatophyta</taxon>
        <taxon>Magnoliopsida</taxon>
        <taxon>Liliopsida</taxon>
        <taxon>Poales</taxon>
        <taxon>Poaceae</taxon>
        <taxon>BOP clade</taxon>
        <taxon>Pooideae</taxon>
        <taxon>Stipodae</taxon>
        <taxon>Brachypodieae</taxon>
        <taxon>Brachypodium</taxon>
    </lineage>
</organism>
<dbReference type="Proteomes" id="UP000008810">
    <property type="component" value="Chromosome 2"/>
</dbReference>
<protein>
    <submittedName>
        <fullName evidence="2 3">Uncharacterized protein</fullName>
    </submittedName>
</protein>
<reference evidence="2" key="2">
    <citation type="submission" date="2017-06" db="EMBL/GenBank/DDBJ databases">
        <title>WGS assembly of Brachypodium distachyon.</title>
        <authorList>
            <consortium name="The International Brachypodium Initiative"/>
            <person name="Lucas S."/>
            <person name="Harmon-Smith M."/>
            <person name="Lail K."/>
            <person name="Tice H."/>
            <person name="Grimwood J."/>
            <person name="Bruce D."/>
            <person name="Barry K."/>
            <person name="Shu S."/>
            <person name="Lindquist E."/>
            <person name="Wang M."/>
            <person name="Pitluck S."/>
            <person name="Vogel J.P."/>
            <person name="Garvin D.F."/>
            <person name="Mockler T.C."/>
            <person name="Schmutz J."/>
            <person name="Rokhsar D."/>
            <person name="Bevan M.W."/>
        </authorList>
    </citation>
    <scope>NUCLEOTIDE SEQUENCE</scope>
    <source>
        <strain evidence="2">Bd21</strain>
    </source>
</reference>
<sequence>MVRRVCQIPPSSYMSMGGKRRNMETRRMATLPTLRITRMCAVARRRDGGGIGRGSEQRSSRLNRVRDRECA</sequence>
<reference evidence="3" key="3">
    <citation type="submission" date="2018-08" db="UniProtKB">
        <authorList>
            <consortium name="EnsemblPlants"/>
        </authorList>
    </citation>
    <scope>IDENTIFICATION</scope>
    <source>
        <strain evidence="3">cv. Bd21</strain>
    </source>
</reference>
<dbReference type="InParanoid" id="A0A2K2DEI6"/>
<feature type="region of interest" description="Disordered" evidence="1">
    <location>
        <begin position="45"/>
        <end position="71"/>
    </location>
</feature>
<keyword evidence="4" id="KW-1185">Reference proteome</keyword>
<dbReference type="AlphaFoldDB" id="A0A2K2DEI6"/>
<dbReference type="EMBL" id="CM000881">
    <property type="protein sequence ID" value="PNT72683.1"/>
    <property type="molecule type" value="Genomic_DNA"/>
</dbReference>
<evidence type="ECO:0000313" key="3">
    <source>
        <dbReference type="EnsemblPlants" id="PNT72683"/>
    </source>
</evidence>
<reference evidence="2 3" key="1">
    <citation type="journal article" date="2010" name="Nature">
        <title>Genome sequencing and analysis of the model grass Brachypodium distachyon.</title>
        <authorList>
            <consortium name="International Brachypodium Initiative"/>
        </authorList>
    </citation>
    <scope>NUCLEOTIDE SEQUENCE [LARGE SCALE GENOMIC DNA]</scope>
    <source>
        <strain evidence="2 3">Bd21</strain>
    </source>
</reference>
<feature type="region of interest" description="Disordered" evidence="1">
    <location>
        <begin position="1"/>
        <end position="24"/>
    </location>
</feature>
<dbReference type="EnsemblPlants" id="PNT72683">
    <property type="protein sequence ID" value="PNT72683"/>
    <property type="gene ID" value="BRADI_2g47846v3"/>
</dbReference>